<dbReference type="GO" id="GO:0005506">
    <property type="term" value="F:iron ion binding"/>
    <property type="evidence" value="ECO:0007669"/>
    <property type="project" value="InterPro"/>
</dbReference>
<dbReference type="GO" id="GO:0004497">
    <property type="term" value="F:monooxygenase activity"/>
    <property type="evidence" value="ECO:0007669"/>
    <property type="project" value="UniProtKB-KW"/>
</dbReference>
<dbReference type="PANTHER" id="PTHR24305">
    <property type="entry name" value="CYTOCHROME P450"/>
    <property type="match status" value="1"/>
</dbReference>
<dbReference type="AlphaFoldDB" id="A0A6A6HGT4"/>
<reference evidence="6" key="1">
    <citation type="journal article" date="2020" name="Stud. Mycol.">
        <title>101 Dothideomycetes genomes: a test case for predicting lifestyles and emergence of pathogens.</title>
        <authorList>
            <person name="Haridas S."/>
            <person name="Albert R."/>
            <person name="Binder M."/>
            <person name="Bloem J."/>
            <person name="Labutti K."/>
            <person name="Salamov A."/>
            <person name="Andreopoulos B."/>
            <person name="Baker S."/>
            <person name="Barry K."/>
            <person name="Bills G."/>
            <person name="Bluhm B."/>
            <person name="Cannon C."/>
            <person name="Castanera R."/>
            <person name="Culley D."/>
            <person name="Daum C."/>
            <person name="Ezra D."/>
            <person name="Gonzalez J."/>
            <person name="Henrissat B."/>
            <person name="Kuo A."/>
            <person name="Liang C."/>
            <person name="Lipzen A."/>
            <person name="Lutzoni F."/>
            <person name="Magnuson J."/>
            <person name="Mondo S."/>
            <person name="Nolan M."/>
            <person name="Ohm R."/>
            <person name="Pangilinan J."/>
            <person name="Park H.-J."/>
            <person name="Ramirez L."/>
            <person name="Alfaro M."/>
            <person name="Sun H."/>
            <person name="Tritt A."/>
            <person name="Yoshinaga Y."/>
            <person name="Zwiers L.-H."/>
            <person name="Turgeon B."/>
            <person name="Goodwin S."/>
            <person name="Spatafora J."/>
            <person name="Crous P."/>
            <person name="Grigoriev I."/>
        </authorList>
    </citation>
    <scope>NUCLEOTIDE SEQUENCE</scope>
    <source>
        <strain evidence="6">Tuck. ex Michener</strain>
    </source>
</reference>
<dbReference type="CDD" id="cd11060">
    <property type="entry name" value="CYP57A1-like"/>
    <property type="match status" value="1"/>
</dbReference>
<keyword evidence="2 4" id="KW-0479">Metal-binding</keyword>
<dbReference type="Gene3D" id="1.10.630.10">
    <property type="entry name" value="Cytochrome P450"/>
    <property type="match status" value="1"/>
</dbReference>
<evidence type="ECO:0000256" key="5">
    <source>
        <dbReference type="RuleBase" id="RU000461"/>
    </source>
</evidence>
<evidence type="ECO:0000313" key="6">
    <source>
        <dbReference type="EMBL" id="KAF2237257.1"/>
    </source>
</evidence>
<name>A0A6A6HGT4_VIRVR</name>
<dbReference type="GO" id="GO:0020037">
    <property type="term" value="F:heme binding"/>
    <property type="evidence" value="ECO:0007669"/>
    <property type="project" value="InterPro"/>
</dbReference>
<keyword evidence="5" id="KW-0503">Monooxygenase</keyword>
<evidence type="ECO:0000256" key="4">
    <source>
        <dbReference type="PIRSR" id="PIRSR602401-1"/>
    </source>
</evidence>
<sequence>MQRLDESSDTGVVVNLGDWLQKYAFDVIGNITFGKRFGFLDHGEDIGGLIQALEKRRVFTSLSGVYPFLHGLTFRVMSRLPGSGAAGFAYLSEFGQAELARHKAKAGLSLQADDGPIPQVDRFLNGHSEKPESFPMHAVLAHSMGNIFAGSDTTGISLTAIVNNLCRNPETVEKLRAEIEGHVSNTRSPEALTFKEAQSMPYLNAVIKESLRLHPATGLPLFRKVPAGGASIIGQYFPEGATVGINTWVAHYNEDAFGPDAPIFRPERWLEADSRQLSLMEQYNFPFGLGARNCLGKNISMLEMSKVIPQLIRNFDFQLEDPTQPLQCENFWFVKQTNFRCQVIRRKAP</sequence>
<dbReference type="PRINTS" id="PR00385">
    <property type="entry name" value="P450"/>
</dbReference>
<feature type="binding site" description="axial binding residue" evidence="4">
    <location>
        <position position="294"/>
    </location>
    <ligand>
        <name>heme</name>
        <dbReference type="ChEBI" id="CHEBI:30413"/>
    </ligand>
    <ligandPart>
        <name>Fe</name>
        <dbReference type="ChEBI" id="CHEBI:18248"/>
    </ligandPart>
</feature>
<dbReference type="PRINTS" id="PR00463">
    <property type="entry name" value="EP450I"/>
</dbReference>
<proteinExistence type="inferred from homology"/>
<dbReference type="PROSITE" id="PS00086">
    <property type="entry name" value="CYTOCHROME_P450"/>
    <property type="match status" value="1"/>
</dbReference>
<keyword evidence="7" id="KW-1185">Reference proteome</keyword>
<dbReference type="GO" id="GO:0016705">
    <property type="term" value="F:oxidoreductase activity, acting on paired donors, with incorporation or reduction of molecular oxygen"/>
    <property type="evidence" value="ECO:0007669"/>
    <property type="project" value="InterPro"/>
</dbReference>
<dbReference type="Pfam" id="PF00067">
    <property type="entry name" value="p450"/>
    <property type="match status" value="1"/>
</dbReference>
<keyword evidence="3 4" id="KW-0408">Iron</keyword>
<dbReference type="EMBL" id="ML991781">
    <property type="protein sequence ID" value="KAF2237257.1"/>
    <property type="molecule type" value="Genomic_DNA"/>
</dbReference>
<dbReference type="InterPro" id="IPR002401">
    <property type="entry name" value="Cyt_P450_E_grp-I"/>
</dbReference>
<dbReference type="Proteomes" id="UP000800092">
    <property type="component" value="Unassembled WGS sequence"/>
</dbReference>
<gene>
    <name evidence="6" type="ORF">EV356DRAFT_496836</name>
</gene>
<accession>A0A6A6HGT4</accession>
<dbReference type="SUPFAM" id="SSF48264">
    <property type="entry name" value="Cytochrome P450"/>
    <property type="match status" value="1"/>
</dbReference>
<dbReference type="InterPro" id="IPR001128">
    <property type="entry name" value="Cyt_P450"/>
</dbReference>
<organism evidence="6 7">
    <name type="scientific">Viridothelium virens</name>
    <name type="common">Speckled blister lichen</name>
    <name type="synonym">Trypethelium virens</name>
    <dbReference type="NCBI Taxonomy" id="1048519"/>
    <lineage>
        <taxon>Eukaryota</taxon>
        <taxon>Fungi</taxon>
        <taxon>Dikarya</taxon>
        <taxon>Ascomycota</taxon>
        <taxon>Pezizomycotina</taxon>
        <taxon>Dothideomycetes</taxon>
        <taxon>Dothideomycetes incertae sedis</taxon>
        <taxon>Trypetheliales</taxon>
        <taxon>Trypetheliaceae</taxon>
        <taxon>Viridothelium</taxon>
    </lineage>
</organism>
<comment type="cofactor">
    <cofactor evidence="1 4">
        <name>heme</name>
        <dbReference type="ChEBI" id="CHEBI:30413"/>
    </cofactor>
</comment>
<evidence type="ECO:0000256" key="3">
    <source>
        <dbReference type="ARBA" id="ARBA00023004"/>
    </source>
</evidence>
<evidence type="ECO:0000256" key="1">
    <source>
        <dbReference type="ARBA" id="ARBA00001971"/>
    </source>
</evidence>
<dbReference type="OrthoDB" id="3934656at2759"/>
<comment type="similarity">
    <text evidence="5">Belongs to the cytochrome P450 family.</text>
</comment>
<dbReference type="InterPro" id="IPR050121">
    <property type="entry name" value="Cytochrome_P450_monoxygenase"/>
</dbReference>
<keyword evidence="5" id="KW-0560">Oxidoreductase</keyword>
<evidence type="ECO:0000256" key="2">
    <source>
        <dbReference type="ARBA" id="ARBA00022723"/>
    </source>
</evidence>
<dbReference type="InterPro" id="IPR017972">
    <property type="entry name" value="Cyt_P450_CS"/>
</dbReference>
<keyword evidence="4 5" id="KW-0349">Heme</keyword>
<evidence type="ECO:0000313" key="7">
    <source>
        <dbReference type="Proteomes" id="UP000800092"/>
    </source>
</evidence>
<protein>
    <submittedName>
        <fullName evidence="6">Cytochrome P450</fullName>
    </submittedName>
</protein>
<dbReference type="PANTHER" id="PTHR24305:SF190">
    <property type="entry name" value="P450, PUTATIVE (EUROFUNG)-RELATED"/>
    <property type="match status" value="1"/>
</dbReference>
<dbReference type="InterPro" id="IPR036396">
    <property type="entry name" value="Cyt_P450_sf"/>
</dbReference>